<evidence type="ECO:0000313" key="3">
    <source>
        <dbReference type="Proteomes" id="UP000029737"/>
    </source>
</evidence>
<protein>
    <recommendedName>
        <fullName evidence="4">Helicase ATP-binding domain-containing protein</fullName>
    </recommendedName>
</protein>
<dbReference type="RefSeq" id="WP_043575009.1">
    <property type="nucleotide sequence ID" value="NZ_KN214177.1"/>
</dbReference>
<gene>
    <name evidence="2" type="ORF">IL38_16230</name>
</gene>
<evidence type="ECO:0000256" key="1">
    <source>
        <dbReference type="SAM" id="MobiDB-lite"/>
    </source>
</evidence>
<name>A0ABR4X1Q8_9ACTN</name>
<feature type="compositionally biased region" description="Polar residues" evidence="1">
    <location>
        <begin position="334"/>
        <end position="347"/>
    </location>
</feature>
<evidence type="ECO:0000313" key="2">
    <source>
        <dbReference type="EMBL" id="KGI80582.1"/>
    </source>
</evidence>
<reference evidence="2 3" key="1">
    <citation type="journal article" date="2014" name="PLoS ONE">
        <title>Identification and Characterization of a New Erythromycin Biosynthetic Gene Cluster in Actinopolyspora erythraea YIM90600, a Novel Erythronolide-Producing Halophilic Actinomycete Isolated from Salt Field.</title>
        <authorList>
            <person name="Chen D."/>
            <person name="Feng J."/>
            <person name="Huang L."/>
            <person name="Zhang Q."/>
            <person name="Wu J."/>
            <person name="Zhu X."/>
            <person name="Duan Y."/>
            <person name="Xu Z."/>
        </authorList>
    </citation>
    <scope>NUCLEOTIDE SEQUENCE [LARGE SCALE GENOMIC DNA]</scope>
    <source>
        <strain evidence="2 3">YIM90600</strain>
    </source>
</reference>
<dbReference type="InterPro" id="IPR027417">
    <property type="entry name" value="P-loop_NTPase"/>
</dbReference>
<proteinExistence type="predicted"/>
<feature type="region of interest" description="Disordered" evidence="1">
    <location>
        <begin position="321"/>
        <end position="347"/>
    </location>
</feature>
<dbReference type="Proteomes" id="UP000029737">
    <property type="component" value="Unassembled WGS sequence"/>
</dbReference>
<dbReference type="EMBL" id="JPMV01000029">
    <property type="protein sequence ID" value="KGI80582.1"/>
    <property type="molecule type" value="Genomic_DNA"/>
</dbReference>
<sequence>MSRRSGQQAALMGMLALAAHYFGRADEQGQVVVPLREARFFAYRTPQAWDRWDELSGQERLLVCRVMSLLDPQWTQTAKFITVVRGFLGKNSLEDTEAVNRSDGWFTMPPDRDDAVLAQAGKCMLTLAEEEIAPLFTPGQRPRALPFAEPDTTYATRRTYVGSEHKVTHREIRFARTPLFTTAPGHDVLPRVTTRPQRTTVAPSGEELLRVAALLAKRPGTEFLYERLENFFQRLRGEHGAVNALDLLTGQVQLLNAPTGSAKSVLMRVTASWAALEGYRLALVVPDVPTTLKVANDIAEDLAHLRQIEELPRQARCTPLMSPRKRHTRAVNAAHTQQSPLTEWDNSTLGSTTPLAYGCGQRSLMDPPDLYEPGEENCTTLYPMRGQGPLACPLLPVCDKHTPVYDAVEADVIVTNHANLIQGKIHTGVVLDDQHHQGHPRGTRDVSVLELMLRCTDAMVIDEIDAFQKTAIDRCTSELLLASHKRQSTLRQLDEDIHRLSSAHQQEMLTPLNHAFLVAELLLLALVSRSLTMNPSTPVDSDEPAPGNEGWRLAYSRDREIIQLLFEDDLAGEDGIPDEVAAKLAALMPDRWKDPNCLTDPRVIPQGDQVREALRALVAPRGENLLEQVRNELHTLLAASVTDPRRRSAAVNLLATRTLLVDLDEALSLVRSQSYTLAGLNLPSVHKILNSLHRSSVARMYPLSALGRSLHGYQAAGLDEPAGTAELRSRRAEGDPHTFVAQLGGATALMAAGVQRPVLGLSATGFFPQAVAEHVHAPVRWWVPDDQPRSIVIRDTPVRYDQEEDALIRVGGLPAERKPATLRKLARGLYEQHLRHTLITRARDTRTAKRARAALVTNSYDQAGWLAQGLAAAADSEHRVVLLCRDHPDRQRWQQQLPANVRCIVWEQVEQFPQLGEILLAPLAVIARGLNIVIDARSAISDIYLCVRPVLSLDESAWMHGSVNAAGINSLPPGGSSDPMSALDTVQRKAWDQQVRILRSSPRLTTMADPLQEELVAGLLVDLIQLAGRARRGDTEMTLHFVDHALHDETFRADLRTIIHRIYQRWTPQQQRMMTELYGEALQAFLSYAGIH</sequence>
<evidence type="ECO:0008006" key="4">
    <source>
        <dbReference type="Google" id="ProtNLM"/>
    </source>
</evidence>
<dbReference type="SUPFAM" id="SSF52540">
    <property type="entry name" value="P-loop containing nucleoside triphosphate hydrolases"/>
    <property type="match status" value="1"/>
</dbReference>
<keyword evidence="3" id="KW-1185">Reference proteome</keyword>
<comment type="caution">
    <text evidence="2">The sequence shown here is derived from an EMBL/GenBank/DDBJ whole genome shotgun (WGS) entry which is preliminary data.</text>
</comment>
<accession>A0ABR4X1Q8</accession>
<organism evidence="2 3">
    <name type="scientific">Actinopolyspora erythraea</name>
    <dbReference type="NCBI Taxonomy" id="414996"/>
    <lineage>
        <taxon>Bacteria</taxon>
        <taxon>Bacillati</taxon>
        <taxon>Actinomycetota</taxon>
        <taxon>Actinomycetes</taxon>
        <taxon>Actinopolysporales</taxon>
        <taxon>Actinopolysporaceae</taxon>
        <taxon>Actinopolyspora</taxon>
    </lineage>
</organism>